<dbReference type="InterPro" id="IPR051673">
    <property type="entry name" value="SSDNA_exonuclease_RecJ"/>
</dbReference>
<dbReference type="AlphaFoldDB" id="A0A5M8FBE3"/>
<comment type="caution">
    <text evidence="10">The sequence shown here is derived from an EMBL/GenBank/DDBJ whole genome shotgun (WGS) entry which is preliminary data.</text>
</comment>
<comment type="similarity">
    <text evidence="1">Belongs to the RecJ family.</text>
</comment>
<dbReference type="GO" id="GO:0008409">
    <property type="term" value="F:5'-3' exonuclease activity"/>
    <property type="evidence" value="ECO:0007669"/>
    <property type="project" value="InterPro"/>
</dbReference>
<feature type="domain" description="DHHA1" evidence="8">
    <location>
        <begin position="379"/>
        <end position="474"/>
    </location>
</feature>
<organism evidence="10 11">
    <name type="scientific">Thiohalocapsa marina</name>
    <dbReference type="NCBI Taxonomy" id="424902"/>
    <lineage>
        <taxon>Bacteria</taxon>
        <taxon>Pseudomonadati</taxon>
        <taxon>Pseudomonadota</taxon>
        <taxon>Gammaproteobacteria</taxon>
        <taxon>Chromatiales</taxon>
        <taxon>Chromatiaceae</taxon>
        <taxon>Thiohalocapsa</taxon>
    </lineage>
</organism>
<dbReference type="GO" id="GO:0006281">
    <property type="term" value="P:DNA repair"/>
    <property type="evidence" value="ECO:0007669"/>
    <property type="project" value="InterPro"/>
</dbReference>
<sequence>MTSQRTNQSTGQSTGQRRSRPPPSACEVPVRIRRAQAAANPVQSLDALLHRLHRLRGESGPPTTALADLLPTSAMLGLDAAAELLADIIDAAGRITVVGDFDADGATGSAVAILGLRALGATTVTHLTPSRFEHGYGLSPAVVDAASAARPDLLLTVDNGIASLAGVERARALGVPVLITDHHLPGAELPAAAAIVNPNQPGCPFPSKHLAGVGVMFYLLVATRSVLRRRGRFGNGRAEPNLAELLDLVALGTVADVVTLDGNNRILVEQGLRRIRAGRCRPGLRALLEIAGRRVEQVTARDLGFAAGPRLNAAGRLDDMGLGVECLISDDPVRSMLLARQLHALNGERREIEAAMREQAESIVEALAAARDPLPAGLCLYGEDWHQGVIGIVAARLREHWHRPVIIFARAGDGDLRGSARSVDGLHMRDCIDAVDKRHPGLIRRFGGHAMAAGLSLRPEALDAFRAAFAEQVRQELGEAPAERELRSDGLLPGALQTLRTAEALRVAGPWGKGYSEPLFDGVFEVSDVRVAAERHLKLRVCAADGQPLDAIGFNLAARRGVVDKRMHLAYRLDVNDYRGLRLPQLVIEHLQPPSDD</sequence>
<dbReference type="PANTHER" id="PTHR30255:SF2">
    <property type="entry name" value="SINGLE-STRANDED-DNA-SPECIFIC EXONUCLEASE RECJ"/>
    <property type="match status" value="1"/>
</dbReference>
<dbReference type="OrthoDB" id="9809852at2"/>
<feature type="compositionally biased region" description="Polar residues" evidence="6">
    <location>
        <begin position="1"/>
        <end position="16"/>
    </location>
</feature>
<evidence type="ECO:0000313" key="11">
    <source>
        <dbReference type="Proteomes" id="UP000322981"/>
    </source>
</evidence>
<evidence type="ECO:0000256" key="2">
    <source>
        <dbReference type="ARBA" id="ARBA00019841"/>
    </source>
</evidence>
<dbReference type="InterPro" id="IPR004610">
    <property type="entry name" value="RecJ"/>
</dbReference>
<dbReference type="Pfam" id="PF01368">
    <property type="entry name" value="DHH"/>
    <property type="match status" value="1"/>
</dbReference>
<evidence type="ECO:0000259" key="8">
    <source>
        <dbReference type="Pfam" id="PF02272"/>
    </source>
</evidence>
<feature type="region of interest" description="Disordered" evidence="6">
    <location>
        <begin position="1"/>
        <end position="26"/>
    </location>
</feature>
<evidence type="ECO:0000259" key="9">
    <source>
        <dbReference type="Pfam" id="PF17768"/>
    </source>
</evidence>
<evidence type="ECO:0000256" key="3">
    <source>
        <dbReference type="ARBA" id="ARBA00022722"/>
    </source>
</evidence>
<proteinExistence type="inferred from homology"/>
<keyword evidence="4" id="KW-0378">Hydrolase</keyword>
<evidence type="ECO:0000256" key="5">
    <source>
        <dbReference type="ARBA" id="ARBA00022839"/>
    </source>
</evidence>
<accession>A0A5M8FBE3</accession>
<dbReference type="FunFam" id="3.90.1640.30:FF:000001">
    <property type="entry name" value="Single-stranded-DNA-specific exonuclease RecJ"/>
    <property type="match status" value="1"/>
</dbReference>
<dbReference type="GO" id="GO:0006310">
    <property type="term" value="P:DNA recombination"/>
    <property type="evidence" value="ECO:0007669"/>
    <property type="project" value="InterPro"/>
</dbReference>
<dbReference type="Gene3D" id="3.10.310.30">
    <property type="match status" value="1"/>
</dbReference>
<dbReference type="RefSeq" id="WP_150094855.1">
    <property type="nucleotide sequence ID" value="NZ_JBFUOH010000092.1"/>
</dbReference>
<evidence type="ECO:0000259" key="7">
    <source>
        <dbReference type="Pfam" id="PF01368"/>
    </source>
</evidence>
<dbReference type="EMBL" id="VWXX01000052">
    <property type="protein sequence ID" value="KAA6182193.1"/>
    <property type="molecule type" value="Genomic_DNA"/>
</dbReference>
<dbReference type="SUPFAM" id="SSF64182">
    <property type="entry name" value="DHH phosphoesterases"/>
    <property type="match status" value="1"/>
</dbReference>
<name>A0A5M8FBE3_9GAMM</name>
<dbReference type="Pfam" id="PF02272">
    <property type="entry name" value="DHHA1"/>
    <property type="match status" value="1"/>
</dbReference>
<dbReference type="InterPro" id="IPR038763">
    <property type="entry name" value="DHH_sf"/>
</dbReference>
<feature type="domain" description="RecJ OB" evidence="9">
    <location>
        <begin position="489"/>
        <end position="590"/>
    </location>
</feature>
<dbReference type="Pfam" id="PF17768">
    <property type="entry name" value="RecJ_OB"/>
    <property type="match status" value="1"/>
</dbReference>
<keyword evidence="11" id="KW-1185">Reference proteome</keyword>
<dbReference type="InterPro" id="IPR003156">
    <property type="entry name" value="DHHA1_dom"/>
</dbReference>
<evidence type="ECO:0000256" key="4">
    <source>
        <dbReference type="ARBA" id="ARBA00022801"/>
    </source>
</evidence>
<dbReference type="InterPro" id="IPR041122">
    <property type="entry name" value="RecJ_OB"/>
</dbReference>
<dbReference type="InterPro" id="IPR001667">
    <property type="entry name" value="DDH_dom"/>
</dbReference>
<evidence type="ECO:0000256" key="1">
    <source>
        <dbReference type="ARBA" id="ARBA00005915"/>
    </source>
</evidence>
<reference evidence="10 11" key="1">
    <citation type="submission" date="2019-09" db="EMBL/GenBank/DDBJ databases">
        <title>Whole-genome sequence of the purple sulfur bacterium Thiohalocapsa marina DSM 19078.</title>
        <authorList>
            <person name="Kyndt J.A."/>
            <person name="Meyer T.E."/>
        </authorList>
    </citation>
    <scope>NUCLEOTIDE SEQUENCE [LARGE SCALE GENOMIC DNA]</scope>
    <source>
        <strain evidence="10 11">DSM 19078</strain>
    </source>
</reference>
<dbReference type="NCBIfam" id="TIGR00644">
    <property type="entry name" value="recJ"/>
    <property type="match status" value="1"/>
</dbReference>
<evidence type="ECO:0000313" key="10">
    <source>
        <dbReference type="EMBL" id="KAA6182193.1"/>
    </source>
</evidence>
<protein>
    <recommendedName>
        <fullName evidence="2">Single-stranded-DNA-specific exonuclease RecJ</fullName>
    </recommendedName>
</protein>
<dbReference type="GO" id="GO:0003676">
    <property type="term" value="F:nucleic acid binding"/>
    <property type="evidence" value="ECO:0007669"/>
    <property type="project" value="InterPro"/>
</dbReference>
<dbReference type="Gene3D" id="3.90.1640.30">
    <property type="match status" value="1"/>
</dbReference>
<evidence type="ECO:0000256" key="6">
    <source>
        <dbReference type="SAM" id="MobiDB-lite"/>
    </source>
</evidence>
<keyword evidence="3" id="KW-0540">Nuclease</keyword>
<feature type="domain" description="DDH" evidence="7">
    <location>
        <begin position="94"/>
        <end position="253"/>
    </location>
</feature>
<dbReference type="Proteomes" id="UP000322981">
    <property type="component" value="Unassembled WGS sequence"/>
</dbReference>
<keyword evidence="5 10" id="KW-0269">Exonuclease</keyword>
<gene>
    <name evidence="10" type="primary">recJ</name>
    <name evidence="10" type="ORF">F2Q65_18355</name>
</gene>
<dbReference type="PANTHER" id="PTHR30255">
    <property type="entry name" value="SINGLE-STRANDED-DNA-SPECIFIC EXONUCLEASE RECJ"/>
    <property type="match status" value="1"/>
</dbReference>